<evidence type="ECO:0000313" key="2">
    <source>
        <dbReference type="Proteomes" id="UP000293142"/>
    </source>
</evidence>
<accession>A0A4Q9DLQ6</accession>
<evidence type="ECO:0000313" key="1">
    <source>
        <dbReference type="EMBL" id="TBL76052.1"/>
    </source>
</evidence>
<comment type="caution">
    <text evidence="1">The sequence shown here is derived from an EMBL/GenBank/DDBJ whole genome shotgun (WGS) entry which is preliminary data.</text>
</comment>
<dbReference type="AlphaFoldDB" id="A0A4Q9DLQ6"/>
<name>A0A4Q9DLQ6_9BACL</name>
<dbReference type="RefSeq" id="WP_131015397.1">
    <property type="nucleotide sequence ID" value="NZ_SIRE01000015.1"/>
</dbReference>
<reference evidence="1 2" key="1">
    <citation type="submission" date="2019-02" db="EMBL/GenBank/DDBJ databases">
        <title>Paenibacillus sp. nov., isolated from surface-sterilized tissue of Thalictrum simplex L.</title>
        <authorList>
            <person name="Tuo L."/>
        </authorList>
    </citation>
    <scope>NUCLEOTIDE SEQUENCE [LARGE SCALE GENOMIC DNA]</scope>
    <source>
        <strain evidence="1 2">N2SHLJ1</strain>
    </source>
</reference>
<dbReference type="Proteomes" id="UP000293142">
    <property type="component" value="Unassembled WGS sequence"/>
</dbReference>
<protein>
    <submittedName>
        <fullName evidence="1">Uncharacterized protein</fullName>
    </submittedName>
</protein>
<proteinExistence type="predicted"/>
<dbReference type="EMBL" id="SIRE01000015">
    <property type="protein sequence ID" value="TBL76052.1"/>
    <property type="molecule type" value="Genomic_DNA"/>
</dbReference>
<organism evidence="1 2">
    <name type="scientific">Paenibacillus thalictri</name>
    <dbReference type="NCBI Taxonomy" id="2527873"/>
    <lineage>
        <taxon>Bacteria</taxon>
        <taxon>Bacillati</taxon>
        <taxon>Bacillota</taxon>
        <taxon>Bacilli</taxon>
        <taxon>Bacillales</taxon>
        <taxon>Paenibacillaceae</taxon>
        <taxon>Paenibacillus</taxon>
    </lineage>
</organism>
<gene>
    <name evidence="1" type="ORF">EYB31_21110</name>
</gene>
<keyword evidence="2" id="KW-1185">Reference proteome</keyword>
<sequence length="110" mass="12567">MVDIDKTGLNAVEKEKIKQRTERYCDLASCTSGINSSYTIKMSSLEEILSQGYKEQKEQDIIAYNIHRLDKEQIEAYIKGKVLEAKEIGAASLSTSMRRLLLAYDYLCKH</sequence>
<dbReference type="OrthoDB" id="5521101at2"/>